<dbReference type="SMART" id="SM00421">
    <property type="entry name" value="HTH_LUXR"/>
    <property type="match status" value="1"/>
</dbReference>
<gene>
    <name evidence="5" type="ORF">EJ995_08505</name>
</gene>
<dbReference type="KEGG" id="noj:EJ995_08505"/>
<dbReference type="SUPFAM" id="SSF46894">
    <property type="entry name" value="C-terminal effector domain of the bipartite response regulators"/>
    <property type="match status" value="1"/>
</dbReference>
<dbReference type="InterPro" id="IPR016032">
    <property type="entry name" value="Sig_transdc_resp-reg_C-effctor"/>
</dbReference>
<keyword evidence="6" id="KW-1185">Reference proteome</keyword>
<name>A0A3S9N1B3_9FLAO</name>
<evidence type="ECO:0000256" key="1">
    <source>
        <dbReference type="ARBA" id="ARBA00023015"/>
    </source>
</evidence>
<dbReference type="Gene3D" id="1.10.10.10">
    <property type="entry name" value="Winged helix-like DNA-binding domain superfamily/Winged helix DNA-binding domain"/>
    <property type="match status" value="1"/>
</dbReference>
<evidence type="ECO:0000256" key="3">
    <source>
        <dbReference type="ARBA" id="ARBA00023163"/>
    </source>
</evidence>
<organism evidence="5 6">
    <name type="scientific">Nonlabens ponticola</name>
    <dbReference type="NCBI Taxonomy" id="2496866"/>
    <lineage>
        <taxon>Bacteria</taxon>
        <taxon>Pseudomonadati</taxon>
        <taxon>Bacteroidota</taxon>
        <taxon>Flavobacteriia</taxon>
        <taxon>Flavobacteriales</taxon>
        <taxon>Flavobacteriaceae</taxon>
        <taxon>Nonlabens</taxon>
    </lineage>
</organism>
<dbReference type="AlphaFoldDB" id="A0A3S9N1B3"/>
<keyword evidence="3" id="KW-0804">Transcription</keyword>
<dbReference type="OrthoDB" id="9797341at2"/>
<dbReference type="PANTHER" id="PTHR44688:SF16">
    <property type="entry name" value="DNA-BINDING TRANSCRIPTIONAL ACTIVATOR DEVR_DOSR"/>
    <property type="match status" value="1"/>
</dbReference>
<dbReference type="GO" id="GO:0006355">
    <property type="term" value="P:regulation of DNA-templated transcription"/>
    <property type="evidence" value="ECO:0007669"/>
    <property type="project" value="InterPro"/>
</dbReference>
<sequence>MKYVYVSANCSIFTGKTVEDFKNKGMDLLLEIMHKADFKALSYDLFPAMQEKYLELSLEDRKNTVFELYYRLIHAGTGMETPVVEYSSYARYDDEGSPTFSTGVIYESPLAMDGVRGIVRHIDSDAQTTLFDRCDFHALDVLTKTEKAIVQSFIKNQSRDCIAADLNISIHTVRTHFKNIYKKLDINKEADLLGVVKI</sequence>
<proteinExistence type="predicted"/>
<dbReference type="EMBL" id="CP034549">
    <property type="protein sequence ID" value="AZQ45210.1"/>
    <property type="molecule type" value="Genomic_DNA"/>
</dbReference>
<dbReference type="InterPro" id="IPR000792">
    <property type="entry name" value="Tscrpt_reg_LuxR_C"/>
</dbReference>
<keyword evidence="1" id="KW-0805">Transcription regulation</keyword>
<keyword evidence="2" id="KW-0238">DNA-binding</keyword>
<dbReference type="Proteomes" id="UP000279600">
    <property type="component" value="Chromosome"/>
</dbReference>
<dbReference type="PANTHER" id="PTHR44688">
    <property type="entry name" value="DNA-BINDING TRANSCRIPTIONAL ACTIVATOR DEVR_DOSR"/>
    <property type="match status" value="1"/>
</dbReference>
<evidence type="ECO:0000259" key="4">
    <source>
        <dbReference type="PROSITE" id="PS50043"/>
    </source>
</evidence>
<dbReference type="GO" id="GO:0003677">
    <property type="term" value="F:DNA binding"/>
    <property type="evidence" value="ECO:0007669"/>
    <property type="project" value="UniProtKB-KW"/>
</dbReference>
<dbReference type="Gene3D" id="3.30.450.20">
    <property type="entry name" value="PAS domain"/>
    <property type="match status" value="1"/>
</dbReference>
<accession>A0A3S9N1B3</accession>
<evidence type="ECO:0000313" key="6">
    <source>
        <dbReference type="Proteomes" id="UP000279600"/>
    </source>
</evidence>
<dbReference type="InterPro" id="IPR036388">
    <property type="entry name" value="WH-like_DNA-bd_sf"/>
</dbReference>
<evidence type="ECO:0000313" key="5">
    <source>
        <dbReference type="EMBL" id="AZQ45210.1"/>
    </source>
</evidence>
<dbReference type="PROSITE" id="PS50043">
    <property type="entry name" value="HTH_LUXR_2"/>
    <property type="match status" value="1"/>
</dbReference>
<reference evidence="5 6" key="1">
    <citation type="submission" date="2018-12" db="EMBL/GenBank/DDBJ databases">
        <title>Complete genome of Nonlabens sp. MJ115.</title>
        <authorList>
            <person name="Choi H.S."/>
            <person name="Jung J."/>
        </authorList>
    </citation>
    <scope>NUCLEOTIDE SEQUENCE [LARGE SCALE GENOMIC DNA]</scope>
    <source>
        <strain evidence="5 6">MJ115</strain>
    </source>
</reference>
<dbReference type="Pfam" id="PF00196">
    <property type="entry name" value="GerE"/>
    <property type="match status" value="1"/>
</dbReference>
<protein>
    <recommendedName>
        <fullName evidence="4">HTH luxR-type domain-containing protein</fullName>
    </recommendedName>
</protein>
<feature type="domain" description="HTH luxR-type" evidence="4">
    <location>
        <begin position="135"/>
        <end position="198"/>
    </location>
</feature>
<evidence type="ECO:0000256" key="2">
    <source>
        <dbReference type="ARBA" id="ARBA00023125"/>
    </source>
</evidence>